<sequence>MAEAEAAVGAGIAGRGQPDFGIEGAKARGGPFAGQRPRKAVGQELDGLAVKLGQPFDGGGGVGETLMRARLGGFRPAGCGQSWGILLPMCLAPPRRAGKRDGTRGAVPRSGRSWQAPRI</sequence>
<evidence type="ECO:0000313" key="3">
    <source>
        <dbReference type="Proteomes" id="UP000006765"/>
    </source>
</evidence>
<evidence type="ECO:0000313" key="2">
    <source>
        <dbReference type="EMBL" id="EKE44201.1"/>
    </source>
</evidence>
<proteinExistence type="predicted"/>
<dbReference type="AlphaFoldDB" id="K2GNJ6"/>
<comment type="caution">
    <text evidence="2">The sequence shown here is derived from an EMBL/GenBank/DDBJ whole genome shotgun (WGS) entry which is preliminary data.</text>
</comment>
<dbReference type="STRING" id="1231392.OCGS_1717"/>
<organism evidence="2 3">
    <name type="scientific">Oceaniovalibus guishaninsula JLT2003</name>
    <dbReference type="NCBI Taxonomy" id="1231392"/>
    <lineage>
        <taxon>Bacteria</taxon>
        <taxon>Pseudomonadati</taxon>
        <taxon>Pseudomonadota</taxon>
        <taxon>Alphaproteobacteria</taxon>
        <taxon>Rhodobacterales</taxon>
        <taxon>Roseobacteraceae</taxon>
        <taxon>Oceaniovalibus</taxon>
    </lineage>
</organism>
<protein>
    <submittedName>
        <fullName evidence="2">Uncharacterized protein</fullName>
    </submittedName>
</protein>
<reference evidence="2 3" key="1">
    <citation type="journal article" date="2012" name="J. Bacteriol.">
        <title>Draft Genome Sequence of Oceaniovalibus guishaninsula JLT2003T.</title>
        <authorList>
            <person name="Tang K."/>
            <person name="Liu K."/>
            <person name="Jiao N."/>
        </authorList>
    </citation>
    <scope>NUCLEOTIDE SEQUENCE [LARGE SCALE GENOMIC DNA]</scope>
    <source>
        <strain evidence="2 3">JLT2003</strain>
    </source>
</reference>
<dbReference type="EMBL" id="AMGO01000036">
    <property type="protein sequence ID" value="EKE44201.1"/>
    <property type="molecule type" value="Genomic_DNA"/>
</dbReference>
<feature type="compositionally biased region" description="Low complexity" evidence="1">
    <location>
        <begin position="1"/>
        <end position="10"/>
    </location>
</feature>
<accession>K2GNJ6</accession>
<gene>
    <name evidence="2" type="ORF">OCGS_1717</name>
</gene>
<feature type="region of interest" description="Disordered" evidence="1">
    <location>
        <begin position="95"/>
        <end position="119"/>
    </location>
</feature>
<keyword evidence="3" id="KW-1185">Reference proteome</keyword>
<dbReference type="Proteomes" id="UP000006765">
    <property type="component" value="Unassembled WGS sequence"/>
</dbReference>
<evidence type="ECO:0000256" key="1">
    <source>
        <dbReference type="SAM" id="MobiDB-lite"/>
    </source>
</evidence>
<feature type="region of interest" description="Disordered" evidence="1">
    <location>
        <begin position="1"/>
        <end position="40"/>
    </location>
</feature>
<name>K2GNJ6_9RHOB</name>